<dbReference type="PANTHER" id="PTHR11941:SF54">
    <property type="entry name" value="ENOYL-COA HYDRATASE, MITOCHONDRIAL"/>
    <property type="match status" value="1"/>
</dbReference>
<dbReference type="InterPro" id="IPR001753">
    <property type="entry name" value="Enoyl-CoA_hydra/iso"/>
</dbReference>
<dbReference type="Proteomes" id="UP001214441">
    <property type="component" value="Unassembled WGS sequence"/>
</dbReference>
<dbReference type="NCBIfam" id="NF042431">
    <property type="entry name" value="EnCoAhydt_DpgB"/>
    <property type="match status" value="1"/>
</dbReference>
<dbReference type="Pfam" id="PF00378">
    <property type="entry name" value="ECH_1"/>
    <property type="match status" value="1"/>
</dbReference>
<gene>
    <name evidence="2" type="ORF">NMN56_023060</name>
</gene>
<evidence type="ECO:0000313" key="2">
    <source>
        <dbReference type="EMBL" id="MDJ1134780.1"/>
    </source>
</evidence>
<name>A0ABT7A0C8_9ACTN</name>
<evidence type="ECO:0000313" key="3">
    <source>
        <dbReference type="Proteomes" id="UP001214441"/>
    </source>
</evidence>
<dbReference type="RefSeq" id="WP_274045590.1">
    <property type="nucleotide sequence ID" value="NZ_JANCPR020000023.1"/>
</dbReference>
<sequence>MTTTETTEFAVDIAGADRIGKELVQRLSDVCDRVEDSTENDVLLIHLTGADAPAGPHPDAGSGPGGSGSDAGSHPDVDIQVVNKWERALRRLERLPVATVALVDGVCQGAGAEVLLTTDHRIAHPSARFALPAGNAGWPGMSLFRMAGQLGRRARRLALFGGELSAEQALDIGLIDEIDVSPEAAAARGSALFAGARSNGVAVRRQLLAEAVTTSFEDALGSHLAACDRVLRAARH</sequence>
<dbReference type="SUPFAM" id="SSF52096">
    <property type="entry name" value="ClpP/crotonase"/>
    <property type="match status" value="1"/>
</dbReference>
<dbReference type="EMBL" id="JANCPR020000023">
    <property type="protein sequence ID" value="MDJ1134780.1"/>
    <property type="molecule type" value="Genomic_DNA"/>
</dbReference>
<dbReference type="CDD" id="cd06558">
    <property type="entry name" value="crotonase-like"/>
    <property type="match status" value="1"/>
</dbReference>
<evidence type="ECO:0000256" key="1">
    <source>
        <dbReference type="SAM" id="MobiDB-lite"/>
    </source>
</evidence>
<dbReference type="InterPro" id="IPR053545">
    <property type="entry name" value="Enoyl-CoA_hydratase-like"/>
</dbReference>
<keyword evidence="3" id="KW-1185">Reference proteome</keyword>
<protein>
    <submittedName>
        <fullName evidence="2">Enoyl-CoA hydratase/isomerase family protein</fullName>
    </submittedName>
</protein>
<reference evidence="2 3" key="1">
    <citation type="submission" date="2023-05" db="EMBL/GenBank/DDBJ databases">
        <title>Streptantibioticus silvisoli sp. nov., acidotolerant actinomycetes 1 from pine litter.</title>
        <authorList>
            <person name="Swiecimska M."/>
            <person name="Golinska P."/>
            <person name="Sangal V."/>
            <person name="Wachnowicz B."/>
            <person name="Goodfellow M."/>
        </authorList>
    </citation>
    <scope>NUCLEOTIDE SEQUENCE [LARGE SCALE GENOMIC DNA]</scope>
    <source>
        <strain evidence="2 3">DSM 42109</strain>
    </source>
</reference>
<feature type="compositionally biased region" description="Low complexity" evidence="1">
    <location>
        <begin position="49"/>
        <end position="61"/>
    </location>
</feature>
<feature type="region of interest" description="Disordered" evidence="1">
    <location>
        <begin position="49"/>
        <end position="76"/>
    </location>
</feature>
<dbReference type="Gene3D" id="3.90.226.10">
    <property type="entry name" value="2-enoyl-CoA Hydratase, Chain A, domain 1"/>
    <property type="match status" value="1"/>
</dbReference>
<accession>A0ABT7A0C8</accession>
<dbReference type="InterPro" id="IPR029045">
    <property type="entry name" value="ClpP/crotonase-like_dom_sf"/>
</dbReference>
<dbReference type="PANTHER" id="PTHR11941">
    <property type="entry name" value="ENOYL-COA HYDRATASE-RELATED"/>
    <property type="match status" value="1"/>
</dbReference>
<comment type="caution">
    <text evidence="2">The sequence shown here is derived from an EMBL/GenBank/DDBJ whole genome shotgun (WGS) entry which is preliminary data.</text>
</comment>
<organism evidence="2 3">
    <name type="scientific">Streptomyces iconiensis</name>
    <dbReference type="NCBI Taxonomy" id="1384038"/>
    <lineage>
        <taxon>Bacteria</taxon>
        <taxon>Bacillati</taxon>
        <taxon>Actinomycetota</taxon>
        <taxon>Actinomycetes</taxon>
        <taxon>Kitasatosporales</taxon>
        <taxon>Streptomycetaceae</taxon>
        <taxon>Streptomyces</taxon>
    </lineage>
</organism>
<proteinExistence type="predicted"/>